<dbReference type="Proteomes" id="UP000076632">
    <property type="component" value="Unassembled WGS sequence"/>
</dbReference>
<dbReference type="OrthoDB" id="5398572at2759"/>
<dbReference type="STRING" id="1328760.A0A165AH82"/>
<name>A0A165AH82_XYLHT</name>
<dbReference type="InParanoid" id="A0A165AH82"/>
<gene>
    <name evidence="3" type="ORF">L228DRAFT_285170</name>
</gene>
<feature type="compositionally biased region" description="Basic and acidic residues" evidence="1">
    <location>
        <begin position="141"/>
        <end position="154"/>
    </location>
</feature>
<keyword evidence="4" id="KW-1185">Reference proteome</keyword>
<dbReference type="OMA" id="RTMAINM"/>
<feature type="compositionally biased region" description="Polar residues" evidence="1">
    <location>
        <begin position="1"/>
        <end position="23"/>
    </location>
</feature>
<feature type="region of interest" description="Disordered" evidence="1">
    <location>
        <begin position="1"/>
        <end position="301"/>
    </location>
</feature>
<feature type="compositionally biased region" description="Acidic residues" evidence="1">
    <location>
        <begin position="184"/>
        <end position="194"/>
    </location>
</feature>
<dbReference type="Pfam" id="PF00249">
    <property type="entry name" value="Myb_DNA-binding"/>
    <property type="match status" value="1"/>
</dbReference>
<sequence>MSRNFFSNPNVSRLKQLTSNHNLSPRGGSVGYPTLPQTPETSSGRERVSQNTSKSDYIDDARTRAAVRSLAALEQNISPPNDDAEDDEWRPGRNSEDNEVLQDPYVPTRSSQQMLEQYTIGKSLQRREHDAEQQQGRPKRNFIDRQPDASRVEFDDPPGSGQPTPVPVGRASRKRKLANRSNEGDEDDDQDDAFQQDTRPTNAEARRREAPVAARRQAIREMSTEHHDDDAEDAHEVEQQQQRERRERREQREQRQERASEDAAREFTPTSRGQSHLDDDPGSVYQQVQAEARRRVATRLPPKVQTRQKWSTEETSLLIRCVQKYGTSWSRIVQSEPLFNDRGQVGLKDKARNIKFDYL</sequence>
<dbReference type="GeneID" id="28901449"/>
<dbReference type="CDD" id="cd11660">
    <property type="entry name" value="SANT_TRF"/>
    <property type="match status" value="1"/>
</dbReference>
<dbReference type="AlphaFoldDB" id="A0A165AH82"/>
<feature type="compositionally biased region" description="Polar residues" evidence="1">
    <location>
        <begin position="108"/>
        <end position="122"/>
    </location>
</feature>
<feature type="non-terminal residue" evidence="3">
    <location>
        <position position="359"/>
    </location>
</feature>
<dbReference type="RefSeq" id="XP_018186023.1">
    <property type="nucleotide sequence ID" value="XM_018336312.1"/>
</dbReference>
<dbReference type="InterPro" id="IPR009057">
    <property type="entry name" value="Homeodomain-like_sf"/>
</dbReference>
<evidence type="ECO:0000256" key="1">
    <source>
        <dbReference type="SAM" id="MobiDB-lite"/>
    </source>
</evidence>
<dbReference type="EMBL" id="KV407463">
    <property type="protein sequence ID" value="KZF20468.1"/>
    <property type="molecule type" value="Genomic_DNA"/>
</dbReference>
<evidence type="ECO:0000259" key="2">
    <source>
        <dbReference type="SMART" id="SM00717"/>
    </source>
</evidence>
<evidence type="ECO:0000313" key="4">
    <source>
        <dbReference type="Proteomes" id="UP000076632"/>
    </source>
</evidence>
<dbReference type="InterPro" id="IPR001005">
    <property type="entry name" value="SANT/Myb"/>
</dbReference>
<feature type="compositionally biased region" description="Basic and acidic residues" evidence="1">
    <location>
        <begin position="218"/>
        <end position="265"/>
    </location>
</feature>
<dbReference type="SMART" id="SM00717">
    <property type="entry name" value="SANT"/>
    <property type="match status" value="1"/>
</dbReference>
<proteinExistence type="predicted"/>
<feature type="domain" description="Myb-like" evidence="2">
    <location>
        <begin position="306"/>
        <end position="357"/>
    </location>
</feature>
<evidence type="ECO:0000313" key="3">
    <source>
        <dbReference type="EMBL" id="KZF20468.1"/>
    </source>
</evidence>
<organism evidence="3 4">
    <name type="scientific">Xylona heveae (strain CBS 132557 / TC161)</name>
    <dbReference type="NCBI Taxonomy" id="1328760"/>
    <lineage>
        <taxon>Eukaryota</taxon>
        <taxon>Fungi</taxon>
        <taxon>Dikarya</taxon>
        <taxon>Ascomycota</taxon>
        <taxon>Pezizomycotina</taxon>
        <taxon>Xylonomycetes</taxon>
        <taxon>Xylonales</taxon>
        <taxon>Xylonaceae</taxon>
        <taxon>Xylona</taxon>
    </lineage>
</organism>
<accession>A0A165AH82</accession>
<dbReference type="Gene3D" id="1.10.10.60">
    <property type="entry name" value="Homeodomain-like"/>
    <property type="match status" value="1"/>
</dbReference>
<dbReference type="SUPFAM" id="SSF46689">
    <property type="entry name" value="Homeodomain-like"/>
    <property type="match status" value="1"/>
</dbReference>
<reference evidence="3 4" key="1">
    <citation type="journal article" date="2016" name="Fungal Biol.">
        <title>The genome of Xylona heveae provides a window into fungal endophytism.</title>
        <authorList>
            <person name="Gazis R."/>
            <person name="Kuo A."/>
            <person name="Riley R."/>
            <person name="LaButti K."/>
            <person name="Lipzen A."/>
            <person name="Lin J."/>
            <person name="Amirebrahimi M."/>
            <person name="Hesse C.N."/>
            <person name="Spatafora J.W."/>
            <person name="Henrissat B."/>
            <person name="Hainaut M."/>
            <person name="Grigoriev I.V."/>
            <person name="Hibbett D.S."/>
        </authorList>
    </citation>
    <scope>NUCLEOTIDE SEQUENCE [LARGE SCALE GENOMIC DNA]</scope>
    <source>
        <strain evidence="3 4">TC161</strain>
    </source>
</reference>
<protein>
    <recommendedName>
        <fullName evidence="2">Myb-like domain-containing protein</fullName>
    </recommendedName>
</protein>